<protein>
    <submittedName>
        <fullName evidence="1">Uncharacterized protein</fullName>
    </submittedName>
</protein>
<dbReference type="RefSeq" id="WP_157304892.1">
    <property type="nucleotide sequence ID" value="NZ_WRXN01000001.1"/>
</dbReference>
<organism evidence="1 2">
    <name type="scientific">Chitinophaga tropicalis</name>
    <dbReference type="NCBI Taxonomy" id="2683588"/>
    <lineage>
        <taxon>Bacteria</taxon>
        <taxon>Pseudomonadati</taxon>
        <taxon>Bacteroidota</taxon>
        <taxon>Chitinophagia</taxon>
        <taxon>Chitinophagales</taxon>
        <taxon>Chitinophagaceae</taxon>
        <taxon>Chitinophaga</taxon>
    </lineage>
</organism>
<dbReference type="EMBL" id="WRXN01000001">
    <property type="protein sequence ID" value="MVT07503.1"/>
    <property type="molecule type" value="Genomic_DNA"/>
</dbReference>
<sequence length="54" mass="6064">MTDSFTGKRESSRRLATCIELILLALFCLVLSSCSSNVEYKNCESICSEIKDVR</sequence>
<dbReference type="Proteomes" id="UP000461730">
    <property type="component" value="Unassembled WGS sequence"/>
</dbReference>
<comment type="caution">
    <text evidence="1">The sequence shown here is derived from an EMBL/GenBank/DDBJ whole genome shotgun (WGS) entry which is preliminary data.</text>
</comment>
<reference evidence="1 2" key="1">
    <citation type="submission" date="2019-12" db="EMBL/GenBank/DDBJ databases">
        <title>Chitinophaga sp. strain ysch24 (GDMCC 1.1355), whole genome shotgun sequence.</title>
        <authorList>
            <person name="Zhang X."/>
        </authorList>
    </citation>
    <scope>NUCLEOTIDE SEQUENCE [LARGE SCALE GENOMIC DNA]</scope>
    <source>
        <strain evidence="2">ysch24</strain>
    </source>
</reference>
<dbReference type="AlphaFoldDB" id="A0A7K1TZI4"/>
<keyword evidence="2" id="KW-1185">Reference proteome</keyword>
<evidence type="ECO:0000313" key="2">
    <source>
        <dbReference type="Proteomes" id="UP000461730"/>
    </source>
</evidence>
<proteinExistence type="predicted"/>
<name>A0A7K1TZI4_9BACT</name>
<evidence type="ECO:0000313" key="1">
    <source>
        <dbReference type="EMBL" id="MVT07503.1"/>
    </source>
</evidence>
<gene>
    <name evidence="1" type="ORF">GO493_04465</name>
</gene>
<accession>A0A7K1TZI4</accession>